<comment type="caution">
    <text evidence="1">The sequence shown here is derived from an EMBL/GenBank/DDBJ whole genome shotgun (WGS) entry which is preliminary data.</text>
</comment>
<keyword evidence="2" id="KW-1185">Reference proteome</keyword>
<protein>
    <submittedName>
        <fullName evidence="1">26033_t:CDS:1</fullName>
    </submittedName>
</protein>
<sequence length="53" mass="6203">AYNITEPTWSRKDLHSQINDLWLPSDTIMDFEIPVLKSVKDGTDSDHKILVYR</sequence>
<feature type="non-terminal residue" evidence="1">
    <location>
        <position position="1"/>
    </location>
</feature>
<name>A0ABN7WFW3_GIGMA</name>
<proteinExistence type="predicted"/>
<accession>A0ABN7WFW3</accession>
<dbReference type="EMBL" id="CAJVQB010042479">
    <property type="protein sequence ID" value="CAG8830438.1"/>
    <property type="molecule type" value="Genomic_DNA"/>
</dbReference>
<gene>
    <name evidence="1" type="ORF">GMARGA_LOCUS30316</name>
</gene>
<organism evidence="1 2">
    <name type="scientific">Gigaspora margarita</name>
    <dbReference type="NCBI Taxonomy" id="4874"/>
    <lineage>
        <taxon>Eukaryota</taxon>
        <taxon>Fungi</taxon>
        <taxon>Fungi incertae sedis</taxon>
        <taxon>Mucoromycota</taxon>
        <taxon>Glomeromycotina</taxon>
        <taxon>Glomeromycetes</taxon>
        <taxon>Diversisporales</taxon>
        <taxon>Gigasporaceae</taxon>
        <taxon>Gigaspora</taxon>
    </lineage>
</organism>
<evidence type="ECO:0000313" key="1">
    <source>
        <dbReference type="EMBL" id="CAG8830438.1"/>
    </source>
</evidence>
<evidence type="ECO:0000313" key="2">
    <source>
        <dbReference type="Proteomes" id="UP000789901"/>
    </source>
</evidence>
<reference evidence="1 2" key="1">
    <citation type="submission" date="2021-06" db="EMBL/GenBank/DDBJ databases">
        <authorList>
            <person name="Kallberg Y."/>
            <person name="Tangrot J."/>
            <person name="Rosling A."/>
        </authorList>
    </citation>
    <scope>NUCLEOTIDE SEQUENCE [LARGE SCALE GENOMIC DNA]</scope>
    <source>
        <strain evidence="1 2">120-4 pot B 10/14</strain>
    </source>
</reference>
<dbReference type="Proteomes" id="UP000789901">
    <property type="component" value="Unassembled WGS sequence"/>
</dbReference>